<evidence type="ECO:0000256" key="2">
    <source>
        <dbReference type="ARBA" id="ARBA00004442"/>
    </source>
</evidence>
<keyword evidence="6 9" id="KW-0472">Membrane</keyword>
<name>A0A2N5J8D6_9BIFI</name>
<evidence type="ECO:0000256" key="5">
    <source>
        <dbReference type="ARBA" id="ARBA00022729"/>
    </source>
</evidence>
<evidence type="ECO:0000256" key="9">
    <source>
        <dbReference type="SAM" id="Phobius"/>
    </source>
</evidence>
<reference evidence="11 12" key="1">
    <citation type="submission" date="2017-07" db="EMBL/GenBank/DDBJ databases">
        <title>Bifidobacterium novel species.</title>
        <authorList>
            <person name="Lugli G.A."/>
            <person name="Milani C."/>
            <person name="Duranti S."/>
            <person name="Mangifesta M."/>
        </authorList>
    </citation>
    <scope>NUCLEOTIDE SEQUENCE [LARGE SCALE GENOMIC DNA]</scope>
    <source>
        <strain evidence="12">Uis1B</strain>
    </source>
</reference>
<feature type="region of interest" description="Disordered" evidence="8">
    <location>
        <begin position="1"/>
        <end position="25"/>
    </location>
</feature>
<evidence type="ECO:0000313" key="12">
    <source>
        <dbReference type="Proteomes" id="UP000235050"/>
    </source>
</evidence>
<evidence type="ECO:0000256" key="6">
    <source>
        <dbReference type="ARBA" id="ARBA00023136"/>
    </source>
</evidence>
<dbReference type="GO" id="GO:0005975">
    <property type="term" value="P:carbohydrate metabolic process"/>
    <property type="evidence" value="ECO:0007669"/>
    <property type="project" value="UniProtKB-ARBA"/>
</dbReference>
<dbReference type="InterPro" id="IPR013783">
    <property type="entry name" value="Ig-like_fold"/>
</dbReference>
<feature type="domain" description="SpaA-like prealbumin fold" evidence="10">
    <location>
        <begin position="896"/>
        <end position="938"/>
    </location>
</feature>
<dbReference type="Pfam" id="PF02415">
    <property type="entry name" value="Chlam_PMP"/>
    <property type="match status" value="1"/>
</dbReference>
<feature type="transmembrane region" description="Helical" evidence="9">
    <location>
        <begin position="1274"/>
        <end position="1292"/>
    </location>
</feature>
<feature type="compositionally biased region" description="Polar residues" evidence="8">
    <location>
        <begin position="122"/>
        <end position="153"/>
    </location>
</feature>
<gene>
    <name evidence="11" type="ORF">Uis1B_1722</name>
</gene>
<dbReference type="GO" id="GO:0009279">
    <property type="term" value="C:cell outer membrane"/>
    <property type="evidence" value="ECO:0007669"/>
    <property type="project" value="UniProtKB-SubCell"/>
</dbReference>
<evidence type="ECO:0000256" key="7">
    <source>
        <dbReference type="ARBA" id="ARBA00023237"/>
    </source>
</evidence>
<evidence type="ECO:0000256" key="4">
    <source>
        <dbReference type="ARBA" id="ARBA00022525"/>
    </source>
</evidence>
<comment type="caution">
    <text evidence="11">The sequence shown here is derived from an EMBL/GenBank/DDBJ whole genome shotgun (WGS) entry which is preliminary data.</text>
</comment>
<proteinExistence type="predicted"/>
<dbReference type="Proteomes" id="UP000235050">
    <property type="component" value="Unassembled WGS sequence"/>
</dbReference>
<feature type="compositionally biased region" description="Low complexity" evidence="8">
    <location>
        <begin position="154"/>
        <end position="169"/>
    </location>
</feature>
<evidence type="ECO:0000313" key="11">
    <source>
        <dbReference type="EMBL" id="PLS30451.1"/>
    </source>
</evidence>
<dbReference type="EMBL" id="NMWU01000030">
    <property type="protein sequence ID" value="PLS30451.1"/>
    <property type="molecule type" value="Genomic_DNA"/>
</dbReference>
<evidence type="ECO:0000256" key="3">
    <source>
        <dbReference type="ARBA" id="ARBA00004613"/>
    </source>
</evidence>
<dbReference type="NCBIfam" id="TIGR01376">
    <property type="entry name" value="POMP_repeat"/>
    <property type="match status" value="1"/>
</dbReference>
<protein>
    <submittedName>
        <fullName evidence="11">Cna protein B-type domain-containing protein</fullName>
    </submittedName>
</protein>
<dbReference type="Gene3D" id="2.60.40.10">
    <property type="entry name" value="Immunoglobulins"/>
    <property type="match status" value="3"/>
</dbReference>
<feature type="compositionally biased region" description="Low complexity" evidence="8">
    <location>
        <begin position="92"/>
        <end position="118"/>
    </location>
</feature>
<keyword evidence="7" id="KW-0998">Cell outer membrane</keyword>
<keyword evidence="9" id="KW-0812">Transmembrane</keyword>
<keyword evidence="12" id="KW-1185">Reference proteome</keyword>
<sequence>MQCEQKQPANGEGARNPDDAMHSGRVNSTKQASVVNNIKAIKAAVASIAVAAMLLIGLPVAGVANAADAADAANSSDGANAVTINPSSDPKSGATPSLSASTGSSDSADSADTSNDSAEAGNASNTGNASGTSNTSGASETANTAKTPTSDSPTGSAADDSAGTGDAPAAAPAAANCQAVTTWADLKSCIEDAAKDANVSIVITKPIVAAAGGSITIDNKTVAITSTVDPATGSALASAAGDPSTAGALFTVRNGGSLALGQENDAAGTSFSYAGTEAAPLTRRLVKLESGAKLTINGGKFSNNKTDEGGVIYNNAGTVTINGGTFKNNTAVNGGVLFQTGDAAKLSITGGTFTGNKSVDSGNSAGGGVLFQNGGKTTITGGTFTGNAQTYTAECTNDKPDACRHMRSGGGAIHAERGTLTIVGNVTFAGNYSKAYGWGDGGGALYVQGTLWIYNDSRGNKPTFKGNWSGIYDTQYVKDANGNEQVPNGGAGGAIFLQDSQSTAYLMGGSFTGNSSGYLGGAIYTEDKSTTYVAKAVAYENMAGHFGGGLWLCPSGSAESSKGGNIALFDNEVNRTIDPNKENQTAANVNDADGNKADGTEAGADFAIMNPYHKKHDDTSFMLMDTWFTDRTDSAVTWYYDGIPVQNASGYDDSYQNPQKQDWAGVGGVGTNLAVTKSDGRYKEGQNNAKIEDGEYENNHTKNLTLGWNGMADGKQETFHDRGIALKSVVKGDAEEQQARKNAAKNSAAVEITGNKARLSGGAFGTNGNVKFSTPYTASWSKVDGTNTSKRLVGAEWTVSSTGSATADTEEEARRAAEDQAGGPFEEDFYPTLCATDVNGELTDAGKAAYADGTCWKQTIAVANNNGTYTVKIDRAAIVKDNTGLAAYVGFDNNPDDGGFDINNLHNGTYTVRERKAPAGYMLSADTYTFTVKDAQAQWDNGNQAGTIDKDIPNTAAPGVSWRKLDADTGRRVSGTSWTVVKIDSSGKEIGDRHTVDDCVDPDTDTVTKAVPCSDGKNDDANKTYADINGNLGGLRIIVGEAGTYKLTETVPDGYWKPVDDGSYYFFIVPPDANANTSIDVQRHDGTSGKDTVVENKEIDNTQPQASWSKVAKDNADELLDGSEWQVRGPLNENGTEIAGLTVTAPVTDCESKSGATDPCESHVNTTNDHGVITKYEDVDSTAGQFKILGLARPTTNGQKYRYELTETKAPDGYVLAKTTYTFEILDSVNTHVLIDAPNGSSLPVTHTGNANLIPNVRAVASLPLTGGTTAREWLLIGGGIAFAAAAAGFGVNEYRKRRSVMV</sequence>
<dbReference type="InterPro" id="IPR041033">
    <property type="entry name" value="SpaA_PFL_dom_1"/>
</dbReference>
<evidence type="ECO:0000259" key="10">
    <source>
        <dbReference type="Pfam" id="PF17802"/>
    </source>
</evidence>
<feature type="domain" description="SpaA-like prealbumin fold" evidence="10">
    <location>
        <begin position="1184"/>
        <end position="1229"/>
    </location>
</feature>
<dbReference type="InterPro" id="IPR003368">
    <property type="entry name" value="POMP_repeat"/>
</dbReference>
<organism evidence="11 12">
    <name type="scientific">Bifidobacterium margollesii</name>
    <dbReference type="NCBI Taxonomy" id="2020964"/>
    <lineage>
        <taxon>Bacteria</taxon>
        <taxon>Bacillati</taxon>
        <taxon>Actinomycetota</taxon>
        <taxon>Actinomycetes</taxon>
        <taxon>Bifidobacteriales</taxon>
        <taxon>Bifidobacteriaceae</taxon>
        <taxon>Bifidobacterium</taxon>
    </lineage>
</organism>
<keyword evidence="5" id="KW-0732">Signal</keyword>
<feature type="region of interest" description="Disordered" evidence="8">
    <location>
        <begin position="81"/>
        <end position="169"/>
    </location>
</feature>
<evidence type="ECO:0000256" key="8">
    <source>
        <dbReference type="SAM" id="MobiDB-lite"/>
    </source>
</evidence>
<dbReference type="SUPFAM" id="SSF51126">
    <property type="entry name" value="Pectin lyase-like"/>
    <property type="match status" value="1"/>
</dbReference>
<keyword evidence="9" id="KW-1133">Transmembrane helix</keyword>
<evidence type="ECO:0000256" key="1">
    <source>
        <dbReference type="ARBA" id="ARBA00004196"/>
    </source>
</evidence>
<dbReference type="InterPro" id="IPR011050">
    <property type="entry name" value="Pectin_lyase_fold/virulence"/>
</dbReference>
<accession>A0A2N5J8D6</accession>
<keyword evidence="4" id="KW-0964">Secreted</keyword>
<dbReference type="GO" id="GO:0005576">
    <property type="term" value="C:extracellular region"/>
    <property type="evidence" value="ECO:0007669"/>
    <property type="project" value="UniProtKB-SubCell"/>
</dbReference>
<dbReference type="Pfam" id="PF17802">
    <property type="entry name" value="SpaA"/>
    <property type="match status" value="2"/>
</dbReference>
<comment type="subcellular location">
    <subcellularLocation>
        <location evidence="1">Cell envelope</location>
    </subcellularLocation>
    <subcellularLocation>
        <location evidence="2">Cell outer membrane</location>
    </subcellularLocation>
    <subcellularLocation>
        <location evidence="3">Secreted</location>
    </subcellularLocation>
</comment>